<dbReference type="EMBL" id="LBMM01011831">
    <property type="protein sequence ID" value="KMQ86602.1"/>
    <property type="molecule type" value="Genomic_DNA"/>
</dbReference>
<sequence length="144" mass="17017">MIEGHTQYPQKVNVWAGILNDTLIGPYFIDDNLNAERYEAMLRNQIVLRIREVTNDHFDDTWFQQDGAGPHYGVHVRAYLDTEFPGRWIGRRGPNEWPARSPDLSPLYYIFWSYLKNKVYKTKPRNLEDHRNRIVAEVNGIIEI</sequence>
<reference evidence="1 2" key="1">
    <citation type="submission" date="2015-04" db="EMBL/GenBank/DDBJ databases">
        <title>Lasius niger genome sequencing.</title>
        <authorList>
            <person name="Konorov E.A."/>
            <person name="Nikitin M.A."/>
            <person name="Kirill M.V."/>
            <person name="Chang P."/>
        </authorList>
    </citation>
    <scope>NUCLEOTIDE SEQUENCE [LARGE SCALE GENOMIC DNA]</scope>
    <source>
        <tissue evidence="1">Whole</tissue>
    </source>
</reference>
<dbReference type="AlphaFoldDB" id="A0A0J7K8E7"/>
<dbReference type="Proteomes" id="UP000036403">
    <property type="component" value="Unassembled WGS sequence"/>
</dbReference>
<dbReference type="PANTHER" id="PTHR47326:SF1">
    <property type="entry name" value="HTH PSQ-TYPE DOMAIN-CONTAINING PROTEIN"/>
    <property type="match status" value="1"/>
</dbReference>
<proteinExistence type="predicted"/>
<keyword evidence="2" id="KW-1185">Reference proteome</keyword>
<protein>
    <submittedName>
        <fullName evidence="1">Transposable element tc3 transposase</fullName>
    </submittedName>
</protein>
<dbReference type="Gene3D" id="3.30.420.10">
    <property type="entry name" value="Ribonuclease H-like superfamily/Ribonuclease H"/>
    <property type="match status" value="1"/>
</dbReference>
<accession>A0A0J7K8E7</accession>
<name>A0A0J7K8E7_LASNI</name>
<dbReference type="STRING" id="67767.A0A0J7K8E7"/>
<comment type="caution">
    <text evidence="1">The sequence shown here is derived from an EMBL/GenBank/DDBJ whole genome shotgun (WGS) entry which is preliminary data.</text>
</comment>
<gene>
    <name evidence="1" type="ORF">RF55_14370</name>
</gene>
<organism evidence="1 2">
    <name type="scientific">Lasius niger</name>
    <name type="common">Black garden ant</name>
    <dbReference type="NCBI Taxonomy" id="67767"/>
    <lineage>
        <taxon>Eukaryota</taxon>
        <taxon>Metazoa</taxon>
        <taxon>Ecdysozoa</taxon>
        <taxon>Arthropoda</taxon>
        <taxon>Hexapoda</taxon>
        <taxon>Insecta</taxon>
        <taxon>Pterygota</taxon>
        <taxon>Neoptera</taxon>
        <taxon>Endopterygota</taxon>
        <taxon>Hymenoptera</taxon>
        <taxon>Apocrita</taxon>
        <taxon>Aculeata</taxon>
        <taxon>Formicoidea</taxon>
        <taxon>Formicidae</taxon>
        <taxon>Formicinae</taxon>
        <taxon>Lasius</taxon>
        <taxon>Lasius</taxon>
    </lineage>
</organism>
<evidence type="ECO:0000313" key="2">
    <source>
        <dbReference type="Proteomes" id="UP000036403"/>
    </source>
</evidence>
<dbReference type="PANTHER" id="PTHR47326">
    <property type="entry name" value="TRANSPOSABLE ELEMENT TC3 TRANSPOSASE-LIKE PROTEIN"/>
    <property type="match status" value="1"/>
</dbReference>
<dbReference type="PaxDb" id="67767-A0A0J7K8E7"/>
<evidence type="ECO:0000313" key="1">
    <source>
        <dbReference type="EMBL" id="KMQ86602.1"/>
    </source>
</evidence>
<dbReference type="InterPro" id="IPR036397">
    <property type="entry name" value="RNaseH_sf"/>
</dbReference>
<dbReference type="OrthoDB" id="9986793at2759"/>
<dbReference type="GO" id="GO:0003676">
    <property type="term" value="F:nucleic acid binding"/>
    <property type="evidence" value="ECO:0007669"/>
    <property type="project" value="InterPro"/>
</dbReference>